<evidence type="ECO:0000313" key="6">
    <source>
        <dbReference type="EMBL" id="GLR64000.1"/>
    </source>
</evidence>
<feature type="domain" description="ABC transporter" evidence="5">
    <location>
        <begin position="6"/>
        <end position="232"/>
    </location>
</feature>
<dbReference type="Pfam" id="PF00005">
    <property type="entry name" value="ABC_tran"/>
    <property type="match status" value="1"/>
</dbReference>
<dbReference type="Gene3D" id="3.40.50.300">
    <property type="entry name" value="P-loop containing nucleotide triphosphate hydrolases"/>
    <property type="match status" value="1"/>
</dbReference>
<evidence type="ECO:0000259" key="5">
    <source>
        <dbReference type="PROSITE" id="PS50893"/>
    </source>
</evidence>
<name>A0ABQ5ZUY5_9GAMM</name>
<dbReference type="PROSITE" id="PS00211">
    <property type="entry name" value="ABC_TRANSPORTER_1"/>
    <property type="match status" value="1"/>
</dbReference>
<evidence type="ECO:0000256" key="3">
    <source>
        <dbReference type="ARBA" id="ARBA00022741"/>
    </source>
</evidence>
<dbReference type="PANTHER" id="PTHR42734">
    <property type="entry name" value="METAL TRANSPORT SYSTEM ATP-BINDING PROTEIN TM_0124-RELATED"/>
    <property type="match status" value="1"/>
</dbReference>
<dbReference type="GO" id="GO:0005524">
    <property type="term" value="F:ATP binding"/>
    <property type="evidence" value="ECO:0007669"/>
    <property type="project" value="UniProtKB-KW"/>
</dbReference>
<dbReference type="EMBL" id="BSOR01000026">
    <property type="protein sequence ID" value="GLR64000.1"/>
    <property type="molecule type" value="Genomic_DNA"/>
</dbReference>
<comment type="caution">
    <text evidence="6">The sequence shown here is derived from an EMBL/GenBank/DDBJ whole genome shotgun (WGS) entry which is preliminary data.</text>
</comment>
<dbReference type="InterPro" id="IPR003593">
    <property type="entry name" value="AAA+_ATPase"/>
</dbReference>
<evidence type="ECO:0000256" key="1">
    <source>
        <dbReference type="ARBA" id="ARBA00005417"/>
    </source>
</evidence>
<proteinExistence type="inferred from homology"/>
<dbReference type="SMART" id="SM00382">
    <property type="entry name" value="AAA"/>
    <property type="match status" value="1"/>
</dbReference>
<dbReference type="Proteomes" id="UP001156682">
    <property type="component" value="Unassembled WGS sequence"/>
</dbReference>
<keyword evidence="2" id="KW-0813">Transport</keyword>
<evidence type="ECO:0000313" key="7">
    <source>
        <dbReference type="Proteomes" id="UP001156682"/>
    </source>
</evidence>
<dbReference type="InterPro" id="IPR017871">
    <property type="entry name" value="ABC_transporter-like_CS"/>
</dbReference>
<protein>
    <submittedName>
        <fullName evidence="6">ABC transporter ATP-binding protein</fullName>
    </submittedName>
</protein>
<keyword evidence="7" id="KW-1185">Reference proteome</keyword>
<gene>
    <name evidence="6" type="ORF">GCM10007878_14380</name>
</gene>
<comment type="similarity">
    <text evidence="1">Belongs to the ABC transporter superfamily.</text>
</comment>
<reference evidence="7" key="1">
    <citation type="journal article" date="2019" name="Int. J. Syst. Evol. Microbiol.">
        <title>The Global Catalogue of Microorganisms (GCM) 10K type strain sequencing project: providing services to taxonomists for standard genome sequencing and annotation.</title>
        <authorList>
            <consortium name="The Broad Institute Genomics Platform"/>
            <consortium name="The Broad Institute Genome Sequencing Center for Infectious Disease"/>
            <person name="Wu L."/>
            <person name="Ma J."/>
        </authorList>
    </citation>
    <scope>NUCLEOTIDE SEQUENCE [LARGE SCALE GENOMIC DNA]</scope>
    <source>
        <strain evidence="7">NBRC 100033</strain>
    </source>
</reference>
<dbReference type="SUPFAM" id="SSF52540">
    <property type="entry name" value="P-loop containing nucleoside triphosphate hydrolases"/>
    <property type="match status" value="1"/>
</dbReference>
<sequence length="232" mass="25516">MIMPVVDIKAVSFSYPQSQKVFEDVNLSILKGDFLALIGPNGGGKTTLLKLMLGLLKPDQGIIRVLDNEPDHAGPNLGYVPQFASHIQDFPITVRQLVAQGRLNCGAHNFWLTPTDKIQIQQALVATGTDDLAERSLAQLSGGQKQRVLIARALAAEPQILLLDEPTAHLDTSSGLKIFDLLAKLNQQTTMIVVSHDLEVVSRYANKVVCVDHCLNWQPLKKMTNNPDARHR</sequence>
<accession>A0ABQ5ZUY5</accession>
<evidence type="ECO:0000256" key="4">
    <source>
        <dbReference type="ARBA" id="ARBA00022840"/>
    </source>
</evidence>
<dbReference type="PROSITE" id="PS50893">
    <property type="entry name" value="ABC_TRANSPORTER_2"/>
    <property type="match status" value="1"/>
</dbReference>
<dbReference type="InterPro" id="IPR050153">
    <property type="entry name" value="Metal_Ion_Import_ABC"/>
</dbReference>
<keyword evidence="3" id="KW-0547">Nucleotide-binding</keyword>
<organism evidence="6 7">
    <name type="scientific">Marinospirillum insulare</name>
    <dbReference type="NCBI Taxonomy" id="217169"/>
    <lineage>
        <taxon>Bacteria</taxon>
        <taxon>Pseudomonadati</taxon>
        <taxon>Pseudomonadota</taxon>
        <taxon>Gammaproteobacteria</taxon>
        <taxon>Oceanospirillales</taxon>
        <taxon>Oceanospirillaceae</taxon>
        <taxon>Marinospirillum</taxon>
    </lineage>
</organism>
<dbReference type="PANTHER" id="PTHR42734:SF17">
    <property type="entry name" value="METAL TRANSPORT SYSTEM ATP-BINDING PROTEIN TM_0124-RELATED"/>
    <property type="match status" value="1"/>
</dbReference>
<dbReference type="RefSeq" id="WP_051610388.1">
    <property type="nucleotide sequence ID" value="NZ_BSOR01000026.1"/>
</dbReference>
<evidence type="ECO:0000256" key="2">
    <source>
        <dbReference type="ARBA" id="ARBA00022448"/>
    </source>
</evidence>
<keyword evidence="4 6" id="KW-0067">ATP-binding</keyword>
<dbReference type="InterPro" id="IPR027417">
    <property type="entry name" value="P-loop_NTPase"/>
</dbReference>
<dbReference type="InterPro" id="IPR003439">
    <property type="entry name" value="ABC_transporter-like_ATP-bd"/>
</dbReference>